<evidence type="ECO:0000313" key="9">
    <source>
        <dbReference type="Proteomes" id="UP000316562"/>
    </source>
</evidence>
<keyword evidence="5 6" id="KW-0413">Isomerase</keyword>
<dbReference type="EMBL" id="SGBC01000001">
    <property type="protein sequence ID" value="RZD17223.1"/>
    <property type="molecule type" value="Genomic_DNA"/>
</dbReference>
<dbReference type="CDD" id="cd00311">
    <property type="entry name" value="TIM"/>
    <property type="match status" value="1"/>
</dbReference>
<dbReference type="GO" id="GO:0005829">
    <property type="term" value="C:cytosol"/>
    <property type="evidence" value="ECO:0007669"/>
    <property type="project" value="TreeGrafter"/>
</dbReference>
<dbReference type="GO" id="GO:0046166">
    <property type="term" value="P:glyceraldehyde-3-phosphate biosynthetic process"/>
    <property type="evidence" value="ECO:0007669"/>
    <property type="project" value="TreeGrafter"/>
</dbReference>
<comment type="pathway">
    <text evidence="6 7">Carbohydrate degradation; glycolysis; D-glyceraldehyde 3-phosphate from glycerone phosphate: step 1/1.</text>
</comment>
<dbReference type="GO" id="GO:0006094">
    <property type="term" value="P:gluconeogenesis"/>
    <property type="evidence" value="ECO:0007669"/>
    <property type="project" value="UniProtKB-UniRule"/>
</dbReference>
<dbReference type="Proteomes" id="UP000316562">
    <property type="component" value="Unassembled WGS sequence"/>
</dbReference>
<dbReference type="GO" id="GO:0019563">
    <property type="term" value="P:glycerol catabolic process"/>
    <property type="evidence" value="ECO:0007669"/>
    <property type="project" value="TreeGrafter"/>
</dbReference>
<feature type="binding site" evidence="6">
    <location>
        <begin position="10"/>
        <end position="12"/>
    </location>
    <ligand>
        <name>substrate</name>
    </ligand>
</feature>
<dbReference type="InterPro" id="IPR013785">
    <property type="entry name" value="Aldolase_TIM"/>
</dbReference>
<evidence type="ECO:0000256" key="4">
    <source>
        <dbReference type="ARBA" id="ARBA00023152"/>
    </source>
</evidence>
<comment type="subcellular location">
    <subcellularLocation>
        <location evidence="6 7">Cytoplasm</location>
    </subcellularLocation>
</comment>
<dbReference type="InterPro" id="IPR000652">
    <property type="entry name" value="Triosephosphate_isomerase"/>
</dbReference>
<dbReference type="AlphaFoldDB" id="A0A519BIX3"/>
<dbReference type="Gene3D" id="3.20.20.70">
    <property type="entry name" value="Aldolase class I"/>
    <property type="match status" value="1"/>
</dbReference>
<dbReference type="PANTHER" id="PTHR21139">
    <property type="entry name" value="TRIOSEPHOSPHATE ISOMERASE"/>
    <property type="match status" value="1"/>
</dbReference>
<comment type="subunit">
    <text evidence="6 7">Homodimer.</text>
</comment>
<keyword evidence="2 6" id="KW-0312">Gluconeogenesis</keyword>
<dbReference type="GO" id="GO:0004807">
    <property type="term" value="F:triose-phosphate isomerase activity"/>
    <property type="evidence" value="ECO:0007669"/>
    <property type="project" value="UniProtKB-UniRule"/>
</dbReference>
<feature type="active site" description="Proton acceptor" evidence="6">
    <location>
        <position position="264"/>
    </location>
</feature>
<reference evidence="8 9" key="1">
    <citation type="journal article" date="2019" name="ISME J.">
        <title>Insights into ecological role of a new deltaproteobacterial order Candidatus Acidulodesulfobacterales by metagenomics and metatranscriptomics.</title>
        <authorList>
            <person name="Tan S."/>
            <person name="Liu J."/>
            <person name="Fang Y."/>
            <person name="Hedlund B.P."/>
            <person name="Lian Z.H."/>
            <person name="Huang L.Y."/>
            <person name="Li J.T."/>
            <person name="Huang L.N."/>
            <person name="Li W.J."/>
            <person name="Jiang H.C."/>
            <person name="Dong H.L."/>
            <person name="Shu W.S."/>
        </authorList>
    </citation>
    <scope>NUCLEOTIDE SEQUENCE [LARGE SCALE GENOMIC DNA]</scope>
    <source>
        <strain evidence="8">AP2</strain>
    </source>
</reference>
<dbReference type="InterPro" id="IPR022896">
    <property type="entry name" value="TrioseP_Isoase_bac/euk"/>
</dbReference>
<accession>A0A519BIX3</accession>
<dbReference type="EC" id="5.3.1.1" evidence="6 7"/>
<dbReference type="UniPathway" id="UPA00109">
    <property type="reaction ID" value="UER00189"/>
</dbReference>
<comment type="caution">
    <text evidence="8">The sequence shown here is derived from an EMBL/GenBank/DDBJ whole genome shotgun (WGS) entry which is preliminary data.</text>
</comment>
<keyword evidence="3 6" id="KW-0963">Cytoplasm</keyword>
<evidence type="ECO:0000256" key="2">
    <source>
        <dbReference type="ARBA" id="ARBA00022432"/>
    </source>
</evidence>
<dbReference type="GO" id="GO:0006096">
    <property type="term" value="P:glycolytic process"/>
    <property type="evidence" value="ECO:0007669"/>
    <property type="project" value="UniProtKB-UniRule"/>
</dbReference>
<name>A0A519BIX3_ACIG2</name>
<evidence type="ECO:0000256" key="1">
    <source>
        <dbReference type="ARBA" id="ARBA00007422"/>
    </source>
</evidence>
<dbReference type="PROSITE" id="PS00171">
    <property type="entry name" value="TIM_1"/>
    <property type="match status" value="1"/>
</dbReference>
<comment type="pathway">
    <text evidence="6 7">Carbohydrate biosynthesis; gluconeogenesis.</text>
</comment>
<keyword evidence="4 6" id="KW-0324">Glycolysis</keyword>
<organism evidence="8 9">
    <name type="scientific">Acididesulfobacter guangdongensis</name>
    <dbReference type="NCBI Taxonomy" id="2597225"/>
    <lineage>
        <taxon>Bacteria</taxon>
        <taxon>Deltaproteobacteria</taxon>
        <taxon>Candidatus Acidulodesulfobacterales</taxon>
        <taxon>Candidatus Acididesulfobacter</taxon>
    </lineage>
</organism>
<protein>
    <recommendedName>
        <fullName evidence="6 7">Triosephosphate isomerase</fullName>
        <shortName evidence="6">TIM</shortName>
        <shortName evidence="6">TPI</shortName>
        <ecNumber evidence="6 7">5.3.1.1</ecNumber>
    </recommendedName>
    <alternativeName>
        <fullName evidence="6">Triose-phosphate isomerase</fullName>
    </alternativeName>
</protein>
<dbReference type="PROSITE" id="PS51440">
    <property type="entry name" value="TIM_2"/>
    <property type="match status" value="1"/>
</dbReference>
<evidence type="ECO:0000256" key="3">
    <source>
        <dbReference type="ARBA" id="ARBA00022490"/>
    </source>
</evidence>
<feature type="binding site" evidence="6">
    <location>
        <position position="307"/>
    </location>
    <ligand>
        <name>substrate</name>
    </ligand>
</feature>
<dbReference type="InterPro" id="IPR035990">
    <property type="entry name" value="TIM_sf"/>
</dbReference>
<gene>
    <name evidence="6" type="primary">tpiA</name>
    <name evidence="8" type="ORF">EVJ46_03045</name>
</gene>
<comment type="function">
    <text evidence="6">Involved in the gluconeogenesis. Catalyzes stereospecifically the conversion of dihydroxyacetone phosphate (DHAP) to D-glyceraldehyde-3-phosphate (G3P).</text>
</comment>
<comment type="similarity">
    <text evidence="1 6 7">Belongs to the triosephosphate isomerase family.</text>
</comment>
<evidence type="ECO:0000256" key="7">
    <source>
        <dbReference type="RuleBase" id="RU363013"/>
    </source>
</evidence>
<dbReference type="UniPathway" id="UPA00138"/>
<feature type="binding site" evidence="6">
    <location>
        <position position="270"/>
    </location>
    <ligand>
        <name>substrate</name>
    </ligand>
</feature>
<dbReference type="PANTHER" id="PTHR21139:SF42">
    <property type="entry name" value="TRIOSEPHOSPHATE ISOMERASE"/>
    <property type="match status" value="1"/>
</dbReference>
<dbReference type="HAMAP" id="MF_00147_B">
    <property type="entry name" value="TIM_B"/>
    <property type="match status" value="1"/>
</dbReference>
<feature type="active site" description="Electrophile" evidence="6">
    <location>
        <position position="132"/>
    </location>
</feature>
<dbReference type="InterPro" id="IPR020861">
    <property type="entry name" value="Triosephosphate_isomerase_AS"/>
</dbReference>
<evidence type="ECO:0000256" key="5">
    <source>
        <dbReference type="ARBA" id="ARBA00023235"/>
    </source>
</evidence>
<feature type="binding site" evidence="6">
    <location>
        <begin position="328"/>
        <end position="329"/>
    </location>
    <ligand>
        <name>substrate</name>
    </ligand>
</feature>
<dbReference type="SUPFAM" id="SSF51351">
    <property type="entry name" value="Triosephosphate isomerase (TIM)"/>
    <property type="match status" value="1"/>
</dbReference>
<proteinExistence type="inferred from homology"/>
<dbReference type="Pfam" id="PF00121">
    <property type="entry name" value="TIM"/>
    <property type="match status" value="3"/>
</dbReference>
<evidence type="ECO:0000313" key="8">
    <source>
        <dbReference type="EMBL" id="RZD17223.1"/>
    </source>
</evidence>
<sequence>MKKKKIIAANFKMNKTHLEVREYLKSFFKKLKEFSRTYESDDFNGNKENGSNSGSSTQSASVAGAAEAEIVFAPPFTALNEAYNIIEENSEFRNIVKLASQNVYCESSGAYTGEISIDMIKAFNCTYAIVGHSERRWIFNESEELIAKKISAILYYNTKIAADIRNDGDNNAEKHSVKFSAVSPILCVGENLEIRKSGKAFDFVAAQLDSALNCYAKDLNGGTVQNKDGFSSIKTAKSINSNHKGSGSTNAAGIDTGKLIIAYEPIWAIGTGASIEPEDGEKMHKFIYEYLTANYCIENFSVIYGGSVTEKNINVLMEKDHIDGVLVGGASLDPQSFFNIYSFAVSK</sequence>
<comment type="catalytic activity">
    <reaction evidence="6 7">
        <text>D-glyceraldehyde 3-phosphate = dihydroxyacetone phosphate</text>
        <dbReference type="Rhea" id="RHEA:18585"/>
        <dbReference type="ChEBI" id="CHEBI:57642"/>
        <dbReference type="ChEBI" id="CHEBI:59776"/>
        <dbReference type="EC" id="5.3.1.1"/>
    </reaction>
</comment>
<evidence type="ECO:0000256" key="6">
    <source>
        <dbReference type="HAMAP-Rule" id="MF_00147"/>
    </source>
</evidence>